<dbReference type="STRING" id="235985.SAMN05414137_115105"/>
<dbReference type="PANTHER" id="PTHR30480">
    <property type="entry name" value="BETA-HEXOSAMINIDASE-RELATED"/>
    <property type="match status" value="1"/>
</dbReference>
<dbReference type="GO" id="GO:0004553">
    <property type="term" value="F:hydrolase activity, hydrolyzing O-glycosyl compounds"/>
    <property type="evidence" value="ECO:0007669"/>
    <property type="project" value="InterPro"/>
</dbReference>
<dbReference type="AlphaFoldDB" id="A0A1H7U6G0"/>
<keyword evidence="2" id="KW-0378">Hydrolase</keyword>
<protein>
    <submittedName>
        <fullName evidence="7">Beta-N-acetylhexosaminidase</fullName>
    </submittedName>
</protein>
<dbReference type="Pfam" id="PF00933">
    <property type="entry name" value="Glyco_hydro_3"/>
    <property type="match status" value="1"/>
</dbReference>
<reference evidence="8" key="1">
    <citation type="submission" date="2016-10" db="EMBL/GenBank/DDBJ databases">
        <authorList>
            <person name="Varghese N."/>
        </authorList>
    </citation>
    <scope>NUCLEOTIDE SEQUENCE [LARGE SCALE GENOMIC DNA]</scope>
    <source>
        <strain evidence="8">DSM 45096 / BCRC 16803 / CGMCC 4.1857 / CIP 109030 / JCM 12277 / KCTC 19219 / NBRC 100920 / 33214</strain>
    </source>
</reference>
<accession>A0A1H7U6G0</accession>
<evidence type="ECO:0000256" key="3">
    <source>
        <dbReference type="ARBA" id="ARBA00023295"/>
    </source>
</evidence>
<dbReference type="eggNOG" id="COG1472">
    <property type="taxonomic scope" value="Bacteria"/>
</dbReference>
<dbReference type="OrthoDB" id="9805821at2"/>
<dbReference type="Gene3D" id="3.20.20.300">
    <property type="entry name" value="Glycoside hydrolase, family 3, N-terminal domain"/>
    <property type="match status" value="1"/>
</dbReference>
<feature type="region of interest" description="Disordered" evidence="4">
    <location>
        <begin position="35"/>
        <end position="89"/>
    </location>
</feature>
<evidence type="ECO:0000256" key="2">
    <source>
        <dbReference type="ARBA" id="ARBA00022801"/>
    </source>
</evidence>
<feature type="signal peptide" evidence="5">
    <location>
        <begin position="1"/>
        <end position="25"/>
    </location>
</feature>
<evidence type="ECO:0000259" key="6">
    <source>
        <dbReference type="Pfam" id="PF00933"/>
    </source>
</evidence>
<gene>
    <name evidence="7" type="ORF">SAMN05414137_115105</name>
</gene>
<dbReference type="RefSeq" id="WP_042450580.1">
    <property type="nucleotide sequence ID" value="NZ_BBPN01000019.1"/>
</dbReference>
<proteinExistence type="inferred from homology"/>
<dbReference type="SUPFAM" id="SSF51445">
    <property type="entry name" value="(Trans)glycosidases"/>
    <property type="match status" value="1"/>
</dbReference>
<keyword evidence="5" id="KW-0732">Signal</keyword>
<feature type="domain" description="Glycoside hydrolase family 3 N-terminal" evidence="6">
    <location>
        <begin position="131"/>
        <end position="423"/>
    </location>
</feature>
<organism evidence="7 8">
    <name type="scientific">Streptacidiphilus jiangxiensis</name>
    <dbReference type="NCBI Taxonomy" id="235985"/>
    <lineage>
        <taxon>Bacteria</taxon>
        <taxon>Bacillati</taxon>
        <taxon>Actinomycetota</taxon>
        <taxon>Actinomycetes</taxon>
        <taxon>Kitasatosporales</taxon>
        <taxon>Streptomycetaceae</taxon>
        <taxon>Streptacidiphilus</taxon>
    </lineage>
</organism>
<sequence>MTDRRIRTAPAAAAALAAVASVALAACGGAASTAKAGAAAPAGTPSGASATASAGSSAGASTAPHAAPSTPRTQPTKSASPTSGSQDVAACTNTSKLAGWSDRRLAMLTLAVPVDENSTSDVTSEVAAGAGGVVLFGNSAPADLGARLAALKANVPGHLGLLVMTDEEGGGIQRMANLVGNLPWPAWMGGNWSAAQIQQATTAVAQKMAAAGVNMDLAPVVDVDGTDAAPSATNPDGWRAFSGDPSVVSQDGVAYLKGMMAGGVIPVVKHFPGIGGSNYNSDLGPAHTIPWSSEQQVGMPPFAAAVAAGAPAVMVSNDTVPGVTSTPAGLSPTIINDELKGRLGFHGLVVTDALDAKAISAAGYSVPAATVQALRAGADMVMFSLGPDVPGVTSATATAITTAVADGQLSRARLIDAANAVLTARHVNLCQG</sequence>
<evidence type="ECO:0000313" key="7">
    <source>
        <dbReference type="EMBL" id="SEL92553.1"/>
    </source>
</evidence>
<dbReference type="InterPro" id="IPR001764">
    <property type="entry name" value="Glyco_hydro_3_N"/>
</dbReference>
<keyword evidence="8" id="KW-1185">Reference proteome</keyword>
<evidence type="ECO:0000256" key="4">
    <source>
        <dbReference type="SAM" id="MobiDB-lite"/>
    </source>
</evidence>
<dbReference type="GO" id="GO:0005975">
    <property type="term" value="P:carbohydrate metabolic process"/>
    <property type="evidence" value="ECO:0007669"/>
    <property type="project" value="InterPro"/>
</dbReference>
<evidence type="ECO:0000256" key="1">
    <source>
        <dbReference type="ARBA" id="ARBA00005336"/>
    </source>
</evidence>
<dbReference type="InterPro" id="IPR050226">
    <property type="entry name" value="NagZ_Beta-hexosaminidase"/>
</dbReference>
<evidence type="ECO:0000313" key="8">
    <source>
        <dbReference type="Proteomes" id="UP000183015"/>
    </source>
</evidence>
<dbReference type="Proteomes" id="UP000183015">
    <property type="component" value="Unassembled WGS sequence"/>
</dbReference>
<name>A0A1H7U6G0_STRJI</name>
<evidence type="ECO:0000256" key="5">
    <source>
        <dbReference type="SAM" id="SignalP"/>
    </source>
</evidence>
<dbReference type="InterPro" id="IPR017853">
    <property type="entry name" value="GH"/>
</dbReference>
<dbReference type="PANTHER" id="PTHR30480:SF16">
    <property type="entry name" value="GLYCOSIDE HYDROLASE FAMILY 3 DOMAIN PROTEIN"/>
    <property type="match status" value="1"/>
</dbReference>
<keyword evidence="3" id="KW-0326">Glycosidase</keyword>
<feature type="chain" id="PRO_5010176420" evidence="5">
    <location>
        <begin position="26"/>
        <end position="432"/>
    </location>
</feature>
<dbReference type="GO" id="GO:0009254">
    <property type="term" value="P:peptidoglycan turnover"/>
    <property type="evidence" value="ECO:0007669"/>
    <property type="project" value="TreeGrafter"/>
</dbReference>
<dbReference type="EMBL" id="FOAZ01000015">
    <property type="protein sequence ID" value="SEL92553.1"/>
    <property type="molecule type" value="Genomic_DNA"/>
</dbReference>
<comment type="similarity">
    <text evidence="1">Belongs to the glycosyl hydrolase 3 family.</text>
</comment>
<feature type="compositionally biased region" description="Low complexity" evidence="4">
    <location>
        <begin position="35"/>
        <end position="71"/>
    </location>
</feature>
<dbReference type="PROSITE" id="PS51257">
    <property type="entry name" value="PROKAR_LIPOPROTEIN"/>
    <property type="match status" value="1"/>
</dbReference>
<dbReference type="InterPro" id="IPR036962">
    <property type="entry name" value="Glyco_hydro_3_N_sf"/>
</dbReference>
<feature type="compositionally biased region" description="Polar residues" evidence="4">
    <location>
        <begin position="72"/>
        <end position="89"/>
    </location>
</feature>